<dbReference type="CDD" id="cd09876">
    <property type="entry name" value="PIN_Nob1-like"/>
    <property type="match status" value="1"/>
</dbReference>
<keyword evidence="6 8" id="KW-0862">Zinc</keyword>
<feature type="domain" description="Nin one binding (NOB1) Zn-ribbon-like" evidence="10">
    <location>
        <begin position="451"/>
        <end position="522"/>
    </location>
</feature>
<dbReference type="Pfam" id="PF08772">
    <property type="entry name" value="Zn_ribbon_NOB1"/>
    <property type="match status" value="1"/>
</dbReference>
<evidence type="ECO:0000313" key="12">
    <source>
        <dbReference type="EMBL" id="CAI2362302.1"/>
    </source>
</evidence>
<dbReference type="PANTHER" id="PTHR12814:SF2">
    <property type="entry name" value="RNA-BINDING PROTEIN NOB1"/>
    <property type="match status" value="1"/>
</dbReference>
<feature type="region of interest" description="Disordered" evidence="9">
    <location>
        <begin position="287"/>
        <end position="393"/>
    </location>
</feature>
<evidence type="ECO:0000259" key="10">
    <source>
        <dbReference type="Pfam" id="PF08772"/>
    </source>
</evidence>
<dbReference type="Proteomes" id="UP001295684">
    <property type="component" value="Unassembled WGS sequence"/>
</dbReference>
<evidence type="ECO:0000256" key="5">
    <source>
        <dbReference type="ARBA" id="ARBA00022801"/>
    </source>
</evidence>
<evidence type="ECO:0000256" key="3">
    <source>
        <dbReference type="ARBA" id="ARBA00022722"/>
    </source>
</evidence>
<name>A0AAD1U7Y5_EUPCR</name>
<feature type="binding site" evidence="8">
    <location>
        <position position="479"/>
    </location>
    <ligand>
        <name>Zn(2+)</name>
        <dbReference type="ChEBI" id="CHEBI:29105"/>
    </ligand>
</feature>
<organism evidence="12 13">
    <name type="scientific">Euplotes crassus</name>
    <dbReference type="NCBI Taxonomy" id="5936"/>
    <lineage>
        <taxon>Eukaryota</taxon>
        <taxon>Sar</taxon>
        <taxon>Alveolata</taxon>
        <taxon>Ciliophora</taxon>
        <taxon>Intramacronucleata</taxon>
        <taxon>Spirotrichea</taxon>
        <taxon>Hypotrichia</taxon>
        <taxon>Euplotida</taxon>
        <taxon>Euplotidae</taxon>
        <taxon>Moneuplotes</taxon>
    </lineage>
</organism>
<dbReference type="Gene3D" id="3.40.50.1010">
    <property type="entry name" value="5'-nuclease"/>
    <property type="match status" value="1"/>
</dbReference>
<evidence type="ECO:0000256" key="6">
    <source>
        <dbReference type="ARBA" id="ARBA00022833"/>
    </source>
</evidence>
<dbReference type="GO" id="GO:0016787">
    <property type="term" value="F:hydrolase activity"/>
    <property type="evidence" value="ECO:0007669"/>
    <property type="project" value="UniProtKB-KW"/>
</dbReference>
<dbReference type="GO" id="GO:0031981">
    <property type="term" value="C:nuclear lumen"/>
    <property type="evidence" value="ECO:0007669"/>
    <property type="project" value="UniProtKB-ARBA"/>
</dbReference>
<feature type="compositionally biased region" description="Acidic residues" evidence="9">
    <location>
        <begin position="376"/>
        <end position="392"/>
    </location>
</feature>
<feature type="compositionally biased region" description="Basic and acidic residues" evidence="9">
    <location>
        <begin position="569"/>
        <end position="578"/>
    </location>
</feature>
<feature type="domain" description="Ribonuclease PIN" evidence="11">
    <location>
        <begin position="138"/>
        <end position="209"/>
    </location>
</feature>
<comment type="similarity">
    <text evidence="2">Belongs to the NOB1 family.</text>
</comment>
<feature type="binding site" evidence="8">
    <location>
        <position position="464"/>
    </location>
    <ligand>
        <name>Zn(2+)</name>
        <dbReference type="ChEBI" id="CHEBI:29105"/>
    </ligand>
</feature>
<feature type="region of interest" description="Disordered" evidence="9">
    <location>
        <begin position="238"/>
        <end position="258"/>
    </location>
</feature>
<feature type="region of interest" description="Disordered" evidence="9">
    <location>
        <begin position="569"/>
        <end position="604"/>
    </location>
</feature>
<evidence type="ECO:0000256" key="7">
    <source>
        <dbReference type="ARBA" id="ARBA00023242"/>
    </source>
</evidence>
<protein>
    <submittedName>
        <fullName evidence="12">Uncharacterized protein</fullName>
    </submittedName>
</protein>
<dbReference type="FunFam" id="3.40.50.1010:FF:000020">
    <property type="entry name" value="20S-pre-rRNA D-site endonuclease NOB1"/>
    <property type="match status" value="1"/>
</dbReference>
<dbReference type="InterPro" id="IPR014881">
    <property type="entry name" value="NOB1_Zn-bd"/>
</dbReference>
<dbReference type="GO" id="GO:0046872">
    <property type="term" value="F:metal ion binding"/>
    <property type="evidence" value="ECO:0007669"/>
    <property type="project" value="UniProtKB-KW"/>
</dbReference>
<dbReference type="PIRSF" id="PIRSF037125">
    <property type="entry name" value="D-site_20S_pre-rRNA_nuclease"/>
    <property type="match status" value="1"/>
</dbReference>
<dbReference type="GO" id="GO:0030490">
    <property type="term" value="P:maturation of SSU-rRNA"/>
    <property type="evidence" value="ECO:0007669"/>
    <property type="project" value="TreeGrafter"/>
</dbReference>
<keyword evidence="7" id="KW-0539">Nucleus</keyword>
<dbReference type="InterPro" id="IPR017117">
    <property type="entry name" value="Nob1_euk"/>
</dbReference>
<evidence type="ECO:0000256" key="4">
    <source>
        <dbReference type="ARBA" id="ARBA00022723"/>
    </source>
</evidence>
<dbReference type="InterPro" id="IPR033411">
    <property type="entry name" value="Ribonuclease_PIN"/>
</dbReference>
<dbReference type="InterPro" id="IPR039907">
    <property type="entry name" value="NOB1"/>
</dbReference>
<keyword evidence="13" id="KW-1185">Reference proteome</keyword>
<gene>
    <name evidence="12" type="ORF">ECRASSUSDP1_LOCUS3624</name>
</gene>
<dbReference type="AlphaFoldDB" id="A0AAD1U7Y5"/>
<feature type="binding site" evidence="8">
    <location>
        <position position="476"/>
    </location>
    <ligand>
        <name>Zn(2+)</name>
        <dbReference type="ChEBI" id="CHEBI:29105"/>
    </ligand>
</feature>
<dbReference type="GO" id="GO:0030688">
    <property type="term" value="C:preribosome, small subunit precursor"/>
    <property type="evidence" value="ECO:0007669"/>
    <property type="project" value="TreeGrafter"/>
</dbReference>
<dbReference type="Pfam" id="PF17146">
    <property type="entry name" value="PIN_6"/>
    <property type="match status" value="1"/>
</dbReference>
<keyword evidence="5" id="KW-0378">Hydrolase</keyword>
<evidence type="ECO:0000256" key="2">
    <source>
        <dbReference type="ARBA" id="ARBA00005858"/>
    </source>
</evidence>
<sequence length="604" mass="69192">MESYSNTLSSDWVPLGGNEVVENTNEESKLPELDFDAMFAASTPADAGIESNQDGVVDIRYLLGTQGRSTEADCPEVMVIEKKMEEEGDAVLLPLTEEFKDAPTEEDHSKVMVLDARAFFLRKVSAEVLSKDRMNAKEGEKVEFTTCNDVIKEIKDESTRLYVDNLPFKLDCKDPSDAAIKFVSKFSKETGDYKSLSGTDLRVIALAYSIILQRKEAKYCRKSPPTLEEFRPAWMDNKKKTKKQEKLEEVEEEEDDGFKVVEKKKKPKKKKFRRNVKKDFYPEAFLNELSKNKNTNKDNTPNENEEKSNSGNEQVEAREETEIEIPKGSIEEPSATNELTEPATEEDPQNETPTDEKDKDVKIDEDDVLVQKDTVESSESDNQEDDCDDEWITPDNINTYLLSQDDQGHQNDKVEDNSRKVSVEVVTSDFAMQNVLMQIGIPVVSLEGVEIRQIKRFKLRCDGCKQINQRVDVEFCQKCGGHTLRKVSVFANSNGKITFFKGKRLKKNNRGNQFDIPIPKSGRHSQAMILREDQLWRGQNKLKMKEQERLEDKIKNKIGDHFNDLVSFEHKRKEDSRTEGTTTYGFGKKNPNIPQKRYSKKKKH</sequence>
<proteinExistence type="inferred from homology"/>
<dbReference type="GO" id="GO:0004521">
    <property type="term" value="F:RNA endonuclease activity"/>
    <property type="evidence" value="ECO:0007669"/>
    <property type="project" value="InterPro"/>
</dbReference>
<accession>A0AAD1U7Y5</accession>
<dbReference type="Gene3D" id="6.20.210.10">
    <property type="entry name" value="Nin one binding (NOB1), Zn-ribbon-like"/>
    <property type="match status" value="1"/>
</dbReference>
<keyword evidence="3" id="KW-0540">Nuclease</keyword>
<feature type="binding site" evidence="8">
    <location>
        <position position="461"/>
    </location>
    <ligand>
        <name>Zn(2+)</name>
        <dbReference type="ChEBI" id="CHEBI:29105"/>
    </ligand>
</feature>
<evidence type="ECO:0000256" key="9">
    <source>
        <dbReference type="SAM" id="MobiDB-lite"/>
    </source>
</evidence>
<evidence type="ECO:0000259" key="11">
    <source>
        <dbReference type="Pfam" id="PF17146"/>
    </source>
</evidence>
<evidence type="ECO:0000313" key="13">
    <source>
        <dbReference type="Proteomes" id="UP001295684"/>
    </source>
</evidence>
<reference evidence="12" key="1">
    <citation type="submission" date="2023-07" db="EMBL/GenBank/DDBJ databases">
        <authorList>
            <consortium name="AG Swart"/>
            <person name="Singh M."/>
            <person name="Singh A."/>
            <person name="Seah K."/>
            <person name="Emmerich C."/>
        </authorList>
    </citation>
    <scope>NUCLEOTIDE SEQUENCE</scope>
    <source>
        <strain evidence="12">DP1</strain>
    </source>
</reference>
<dbReference type="PANTHER" id="PTHR12814">
    <property type="entry name" value="RNA-BINDING PROTEIN NOB1"/>
    <property type="match status" value="1"/>
</dbReference>
<dbReference type="InterPro" id="IPR036283">
    <property type="entry name" value="NOB1_Zf-like_sf"/>
</dbReference>
<dbReference type="EMBL" id="CAMPGE010003462">
    <property type="protein sequence ID" value="CAI2362302.1"/>
    <property type="molecule type" value="Genomic_DNA"/>
</dbReference>
<comment type="subcellular location">
    <subcellularLocation>
        <location evidence="1">Nucleus</location>
    </subcellularLocation>
</comment>
<comment type="caution">
    <text evidence="12">The sequence shown here is derived from an EMBL/GenBank/DDBJ whole genome shotgun (WGS) entry which is preliminary data.</text>
</comment>
<evidence type="ECO:0000256" key="8">
    <source>
        <dbReference type="PIRSR" id="PIRSR037125-1"/>
    </source>
</evidence>
<keyword evidence="4 8" id="KW-0479">Metal-binding</keyword>
<dbReference type="GO" id="GO:0005737">
    <property type="term" value="C:cytoplasm"/>
    <property type="evidence" value="ECO:0007669"/>
    <property type="project" value="UniProtKB-ARBA"/>
</dbReference>
<evidence type="ECO:0000256" key="1">
    <source>
        <dbReference type="ARBA" id="ARBA00004123"/>
    </source>
</evidence>
<dbReference type="SUPFAM" id="SSF144206">
    <property type="entry name" value="NOB1 zinc finger-like"/>
    <property type="match status" value="1"/>
</dbReference>